<dbReference type="GO" id="GO:0030246">
    <property type="term" value="F:carbohydrate binding"/>
    <property type="evidence" value="ECO:0007669"/>
    <property type="project" value="InterPro"/>
</dbReference>
<proteinExistence type="predicted"/>
<dbReference type="SUPFAM" id="SSF49344">
    <property type="entry name" value="CBD9-like"/>
    <property type="match status" value="1"/>
</dbReference>
<accession>A0A7G1HUL7</accession>
<evidence type="ECO:0000259" key="3">
    <source>
        <dbReference type="Pfam" id="PF18962"/>
    </source>
</evidence>
<dbReference type="Pfam" id="PF06452">
    <property type="entry name" value="CBM9_1"/>
    <property type="match status" value="1"/>
</dbReference>
<reference evidence="5" key="1">
    <citation type="submission" date="2020-07" db="EMBL/GenBank/DDBJ databases">
        <title>Complete genome sequencing of Coprobacter sp. strain 2CBH44.</title>
        <authorList>
            <person name="Sakamoto M."/>
            <person name="Murakami T."/>
            <person name="Mori H."/>
        </authorList>
    </citation>
    <scope>NUCLEOTIDE SEQUENCE [LARGE SCALE GENOMIC DNA]</scope>
    <source>
        <strain evidence="5">2CBH44</strain>
    </source>
</reference>
<dbReference type="InterPro" id="IPR010502">
    <property type="entry name" value="Carb-bd_dom_fam9"/>
</dbReference>
<feature type="chain" id="PRO_5028908396" description="Secretion protein" evidence="1">
    <location>
        <begin position="23"/>
        <end position="352"/>
    </location>
</feature>
<feature type="domain" description="Secretion system C-terminal sorting" evidence="3">
    <location>
        <begin position="287"/>
        <end position="341"/>
    </location>
</feature>
<dbReference type="RefSeq" id="WP_200754649.1">
    <property type="nucleotide sequence ID" value="NZ_AP023322.1"/>
</dbReference>
<dbReference type="KEGG" id="copr:Cop2CBH44_17190"/>
<evidence type="ECO:0000313" key="5">
    <source>
        <dbReference type="Proteomes" id="UP000594042"/>
    </source>
</evidence>
<feature type="domain" description="Carbohydrate-binding" evidence="2">
    <location>
        <begin position="41"/>
        <end position="265"/>
    </location>
</feature>
<keyword evidence="1" id="KW-0732">Signal</keyword>
<dbReference type="EMBL" id="AP023322">
    <property type="protein sequence ID" value="BCI63366.1"/>
    <property type="molecule type" value="Genomic_DNA"/>
</dbReference>
<gene>
    <name evidence="4" type="ORF">Cop2CBH44_17190</name>
</gene>
<keyword evidence="5" id="KW-1185">Reference proteome</keyword>
<evidence type="ECO:0008006" key="6">
    <source>
        <dbReference type="Google" id="ProtNLM"/>
    </source>
</evidence>
<dbReference type="InterPro" id="IPR026444">
    <property type="entry name" value="Secre_tail"/>
</dbReference>
<sequence length="352" mass="39382">MKKILCSLFSAVLLSSGISVWAQQDLTIKKVSAENAAISMDGSADEPIWSQIEAIPIDKPFKQNETVTEEPSVTAYFKMFYQEDKTNSKYNYLYVYIDVTDDVLYPLWKNPDDVKNKHIYDKVEVYLDVNDVLNDGKSPAYVNGHMDKGHFQMAPDMDDEYGYGYVTYPSGLLYGSLSEQVGVAYQLKSDGTGYGIEFEFPLNAFTNDKDEALSIEAFQNLPQGMGFDVVIVDNDNDGKGRKRMAWKKNGPVEPYNNMDNCGVVRFGDEGGTVGIFETKKDISAVRVYPNPVVDLLTIEGDFDNVSIFNSLGQKVKSDSNSIVNMEDVVSGIYIVKTYKDGKCNGYTKVMKK</sequence>
<protein>
    <recommendedName>
        <fullName evidence="6">Secretion protein</fullName>
    </recommendedName>
</protein>
<evidence type="ECO:0000313" key="4">
    <source>
        <dbReference type="EMBL" id="BCI63366.1"/>
    </source>
</evidence>
<dbReference type="NCBIfam" id="TIGR04183">
    <property type="entry name" value="Por_Secre_tail"/>
    <property type="match status" value="1"/>
</dbReference>
<dbReference type="Gene3D" id="2.60.40.1190">
    <property type="match status" value="1"/>
</dbReference>
<dbReference type="Proteomes" id="UP000594042">
    <property type="component" value="Chromosome"/>
</dbReference>
<evidence type="ECO:0000259" key="2">
    <source>
        <dbReference type="Pfam" id="PF06452"/>
    </source>
</evidence>
<dbReference type="AlphaFoldDB" id="A0A7G1HUL7"/>
<evidence type="ECO:0000256" key="1">
    <source>
        <dbReference type="SAM" id="SignalP"/>
    </source>
</evidence>
<dbReference type="GO" id="GO:0016052">
    <property type="term" value="P:carbohydrate catabolic process"/>
    <property type="evidence" value="ECO:0007669"/>
    <property type="project" value="InterPro"/>
</dbReference>
<feature type="signal peptide" evidence="1">
    <location>
        <begin position="1"/>
        <end position="22"/>
    </location>
</feature>
<organism evidence="4 5">
    <name type="scientific">Coprobacter secundus subsp. similis</name>
    <dbReference type="NCBI Taxonomy" id="2751153"/>
    <lineage>
        <taxon>Bacteria</taxon>
        <taxon>Pseudomonadati</taxon>
        <taxon>Bacteroidota</taxon>
        <taxon>Bacteroidia</taxon>
        <taxon>Bacteroidales</taxon>
        <taxon>Barnesiellaceae</taxon>
        <taxon>Coprobacter</taxon>
    </lineage>
</organism>
<dbReference type="GO" id="GO:0004553">
    <property type="term" value="F:hydrolase activity, hydrolyzing O-glycosyl compounds"/>
    <property type="evidence" value="ECO:0007669"/>
    <property type="project" value="InterPro"/>
</dbReference>
<name>A0A7G1HUL7_9BACT</name>
<dbReference type="Pfam" id="PF18962">
    <property type="entry name" value="Por_Secre_tail"/>
    <property type="match status" value="1"/>
</dbReference>